<dbReference type="RefSeq" id="WP_101903001.1">
    <property type="nucleotide sequence ID" value="NZ_JBFKZY010000001.1"/>
</dbReference>
<name>A0ABP1EQC1_9FLAO</name>
<evidence type="ECO:0000313" key="1">
    <source>
        <dbReference type="EMBL" id="CAL2085572.1"/>
    </source>
</evidence>
<accession>A0ABP1EQC1</accession>
<keyword evidence="2" id="KW-1185">Reference proteome</keyword>
<evidence type="ECO:0000313" key="2">
    <source>
        <dbReference type="Proteomes" id="UP001497514"/>
    </source>
</evidence>
<dbReference type="Proteomes" id="UP001497514">
    <property type="component" value="Chromosome"/>
</dbReference>
<reference evidence="1 2" key="1">
    <citation type="submission" date="2024-05" db="EMBL/GenBank/DDBJ databases">
        <authorList>
            <person name="Duchaud E."/>
        </authorList>
    </citation>
    <scope>NUCLEOTIDE SEQUENCE [LARGE SCALE GENOMIC DNA]</scope>
    <source>
        <strain evidence="1">Ena-SAMPLE-TAB-13-05-2024-13:56:06:370-140309</strain>
    </source>
</reference>
<gene>
    <name evidence="1" type="ORF">TD3509T_1908</name>
</gene>
<proteinExistence type="predicted"/>
<dbReference type="EMBL" id="OZ038524">
    <property type="protein sequence ID" value="CAL2085572.1"/>
    <property type="molecule type" value="Genomic_DNA"/>
</dbReference>
<organism evidence="1 2">
    <name type="scientific">Tenacibaculum dicentrarchi</name>
    <dbReference type="NCBI Taxonomy" id="669041"/>
    <lineage>
        <taxon>Bacteria</taxon>
        <taxon>Pseudomonadati</taxon>
        <taxon>Bacteroidota</taxon>
        <taxon>Flavobacteriia</taxon>
        <taxon>Flavobacteriales</taxon>
        <taxon>Flavobacteriaceae</taxon>
        <taxon>Tenacibaculum</taxon>
    </lineage>
</organism>
<protein>
    <submittedName>
        <fullName evidence="1">Uncharacterized protein</fullName>
    </submittedName>
</protein>
<sequence>MGKYKGFFIGKEKYFKTEKIHELFIEMDVLDNNVKMDLDSNQTRFQPEVFKKEFREEVFNEIIEVCKNIDVERECFNIKVQFENCIDSETQKIFLSKKMSEYSKELSDSIAYFYYKKSEKEFRSYAIKNIGIDEIYQYVHDKLKDNRRGYFYISYYRFLSNTLILEYLRNRDELNYINNENLNSKNKSDLTTSPQIKLEDNLSKKASKYPLVFKNLETEKLFANFLKEHSAVNENNEPIDRKFKPICHAFYTVLAEEYKPKSPTKKYPIFIVRVNLKDFIDMLVKEYKIKPITKLSNGNSYSSIADDFYKKIEMKCLSIK</sequence>